<dbReference type="OrthoDB" id="7064507at2"/>
<keyword evidence="2 5" id="KW-0812">Transmembrane</keyword>
<evidence type="ECO:0000256" key="3">
    <source>
        <dbReference type="ARBA" id="ARBA00022989"/>
    </source>
</evidence>
<dbReference type="Proteomes" id="UP000188879">
    <property type="component" value="Unassembled WGS sequence"/>
</dbReference>
<evidence type="ECO:0000313" key="6">
    <source>
        <dbReference type="EMBL" id="ONG54967.1"/>
    </source>
</evidence>
<gene>
    <name evidence="6" type="ORF">BKE38_09550</name>
</gene>
<dbReference type="Pfam" id="PF07681">
    <property type="entry name" value="DoxX"/>
    <property type="match status" value="1"/>
</dbReference>
<protein>
    <submittedName>
        <fullName evidence="6">DoxX family protein</fullName>
    </submittedName>
</protein>
<accession>A0A1V2H463</accession>
<sequence>MVRAVEGLLAQPAVEFLARVLLTFPFWGSGLAKLIDFQGGVAEMAHFGFNPPALFNVAVILTQLGGSVLIVLNRWTWLGAGALAVFTALTIPLVHRFWALDGERAIVAFHTATEHVGMIGALVVVSILAERRRRHAVGLESRLGPQGAN</sequence>
<evidence type="ECO:0000313" key="7">
    <source>
        <dbReference type="Proteomes" id="UP000188879"/>
    </source>
</evidence>
<feature type="transmembrane region" description="Helical" evidence="5">
    <location>
        <begin position="105"/>
        <end position="129"/>
    </location>
</feature>
<comment type="subcellular location">
    <subcellularLocation>
        <location evidence="1">Membrane</location>
        <topology evidence="1">Multi-pass membrane protein</topology>
    </subcellularLocation>
</comment>
<reference evidence="6 7" key="1">
    <citation type="submission" date="2016-10" db="EMBL/GenBank/DDBJ databases">
        <title>Draft Genome sequence of Roseomonas sp. strain M3.</title>
        <authorList>
            <person name="Subhash Y."/>
            <person name="Lee S."/>
        </authorList>
    </citation>
    <scope>NUCLEOTIDE SEQUENCE [LARGE SCALE GENOMIC DNA]</scope>
    <source>
        <strain evidence="6 7">M3</strain>
    </source>
</reference>
<dbReference type="RefSeq" id="WP_076957124.1">
    <property type="nucleotide sequence ID" value="NZ_MLCO01000077.1"/>
</dbReference>
<evidence type="ECO:0000256" key="4">
    <source>
        <dbReference type="ARBA" id="ARBA00023136"/>
    </source>
</evidence>
<proteinExistence type="predicted"/>
<keyword evidence="3 5" id="KW-1133">Transmembrane helix</keyword>
<dbReference type="InterPro" id="IPR032808">
    <property type="entry name" value="DoxX"/>
</dbReference>
<keyword evidence="7" id="KW-1185">Reference proteome</keyword>
<feature type="transmembrane region" description="Helical" evidence="5">
    <location>
        <begin position="77"/>
        <end position="99"/>
    </location>
</feature>
<dbReference type="AlphaFoldDB" id="A0A1V2H463"/>
<evidence type="ECO:0000256" key="2">
    <source>
        <dbReference type="ARBA" id="ARBA00022692"/>
    </source>
</evidence>
<keyword evidence="4 5" id="KW-0472">Membrane</keyword>
<comment type="caution">
    <text evidence="6">The sequence shown here is derived from an EMBL/GenBank/DDBJ whole genome shotgun (WGS) entry which is preliminary data.</text>
</comment>
<evidence type="ECO:0000256" key="5">
    <source>
        <dbReference type="SAM" id="Phobius"/>
    </source>
</evidence>
<dbReference type="EMBL" id="MLCO01000077">
    <property type="protein sequence ID" value="ONG54967.1"/>
    <property type="molecule type" value="Genomic_DNA"/>
</dbReference>
<feature type="transmembrane region" description="Helical" evidence="5">
    <location>
        <begin position="53"/>
        <end position="72"/>
    </location>
</feature>
<dbReference type="GO" id="GO:0016020">
    <property type="term" value="C:membrane"/>
    <property type="evidence" value="ECO:0007669"/>
    <property type="project" value="UniProtKB-SubCell"/>
</dbReference>
<organism evidence="6 7">
    <name type="scientific">Teichococcus deserti</name>
    <dbReference type="NCBI Taxonomy" id="1817963"/>
    <lineage>
        <taxon>Bacteria</taxon>
        <taxon>Pseudomonadati</taxon>
        <taxon>Pseudomonadota</taxon>
        <taxon>Alphaproteobacteria</taxon>
        <taxon>Acetobacterales</taxon>
        <taxon>Roseomonadaceae</taxon>
        <taxon>Roseomonas</taxon>
    </lineage>
</organism>
<name>A0A1V2H463_9PROT</name>
<evidence type="ECO:0000256" key="1">
    <source>
        <dbReference type="ARBA" id="ARBA00004141"/>
    </source>
</evidence>